<evidence type="ECO:0000313" key="1">
    <source>
        <dbReference type="EMBL" id="KAL3674051.1"/>
    </source>
</evidence>
<evidence type="ECO:0000313" key="2">
    <source>
        <dbReference type="Proteomes" id="UP001632037"/>
    </source>
</evidence>
<keyword evidence="2" id="KW-1185">Reference proteome</keyword>
<accession>A0ABD3G818</accession>
<dbReference type="Proteomes" id="UP001632037">
    <property type="component" value="Unassembled WGS sequence"/>
</dbReference>
<organism evidence="1 2">
    <name type="scientific">Phytophthora oleae</name>
    <dbReference type="NCBI Taxonomy" id="2107226"/>
    <lineage>
        <taxon>Eukaryota</taxon>
        <taxon>Sar</taxon>
        <taxon>Stramenopiles</taxon>
        <taxon>Oomycota</taxon>
        <taxon>Peronosporomycetes</taxon>
        <taxon>Peronosporales</taxon>
        <taxon>Peronosporaceae</taxon>
        <taxon>Phytophthora</taxon>
    </lineage>
</organism>
<gene>
    <name evidence="1" type="ORF">V7S43_000003</name>
</gene>
<dbReference type="AlphaFoldDB" id="A0ABD3G818"/>
<name>A0ABD3G818_9STRA</name>
<reference evidence="1 2" key="1">
    <citation type="submission" date="2024-09" db="EMBL/GenBank/DDBJ databases">
        <title>Genome sequencing and assembly of Phytophthora oleae, isolate VK10A, causative agent of rot of olive drupes.</title>
        <authorList>
            <person name="Conti Taguali S."/>
            <person name="Riolo M."/>
            <person name="La Spada F."/>
            <person name="Cacciola S.O."/>
            <person name="Dionisio G."/>
        </authorList>
    </citation>
    <scope>NUCLEOTIDE SEQUENCE [LARGE SCALE GENOMIC DNA]</scope>
    <source>
        <strain evidence="1 2">VK10A</strain>
    </source>
</reference>
<sequence>MSKFSGSGLGGNIVLVTWMSIASPEVNPPALAPWATSARPPLESGICKDAPRLKDIMDSSEELPRDIWGPDDGSSEAREVPMTLGERAEVAGVWESPLRSSDMGTGDSRRVLSERFSYTSSEVSDGVDMADGVDGLVGAAVRVAYAWTAAAPHCWNHQCYVSPSVQLPGASGSTVGLVG</sequence>
<protein>
    <submittedName>
        <fullName evidence="1">Uncharacterized protein</fullName>
    </submittedName>
</protein>
<comment type="caution">
    <text evidence="1">The sequence shown here is derived from an EMBL/GenBank/DDBJ whole genome shotgun (WGS) entry which is preliminary data.</text>
</comment>
<proteinExistence type="predicted"/>
<dbReference type="EMBL" id="JBIMZQ010000001">
    <property type="protein sequence ID" value="KAL3674051.1"/>
    <property type="molecule type" value="Genomic_DNA"/>
</dbReference>